<dbReference type="InterPro" id="IPR008983">
    <property type="entry name" value="Tumour_necrosis_fac-like_dom"/>
</dbReference>
<feature type="domain" description="C1q" evidence="5">
    <location>
        <begin position="71"/>
        <end position="206"/>
    </location>
</feature>
<evidence type="ECO:0000259" key="5">
    <source>
        <dbReference type="PROSITE" id="PS50871"/>
    </source>
</evidence>
<dbReference type="Ensembl" id="ENSCVAT00000029305.1">
    <property type="protein sequence ID" value="ENSCVAP00000009799.1"/>
    <property type="gene ID" value="ENSCVAG00000011850.1"/>
</dbReference>
<comment type="subcellular location">
    <subcellularLocation>
        <location evidence="1">Secreted</location>
    </subcellularLocation>
</comment>
<name>A0A3Q2CVP6_CYPVA</name>
<evidence type="ECO:0000313" key="6">
    <source>
        <dbReference type="Ensembl" id="ENSCVAP00000009799.1"/>
    </source>
</evidence>
<dbReference type="Pfam" id="PF00386">
    <property type="entry name" value="C1q"/>
    <property type="match status" value="1"/>
</dbReference>
<keyword evidence="7" id="KW-1185">Reference proteome</keyword>
<evidence type="ECO:0000256" key="2">
    <source>
        <dbReference type="ARBA" id="ARBA00022525"/>
    </source>
</evidence>
<keyword evidence="3 4" id="KW-0732">Signal</keyword>
<keyword evidence="2" id="KW-0964">Secreted</keyword>
<dbReference type="PANTHER" id="PTHR22923:SF102">
    <property type="entry name" value="CEREBELLIN 13-RELATED"/>
    <property type="match status" value="1"/>
</dbReference>
<reference evidence="6" key="1">
    <citation type="submission" date="2025-08" db="UniProtKB">
        <authorList>
            <consortium name="Ensembl"/>
        </authorList>
    </citation>
    <scope>IDENTIFICATION</scope>
</reference>
<dbReference type="Proteomes" id="UP000265020">
    <property type="component" value="Unassembled WGS sequence"/>
</dbReference>
<feature type="signal peptide" evidence="4">
    <location>
        <begin position="1"/>
        <end position="20"/>
    </location>
</feature>
<organism evidence="6 7">
    <name type="scientific">Cyprinodon variegatus</name>
    <name type="common">Sheepshead minnow</name>
    <dbReference type="NCBI Taxonomy" id="28743"/>
    <lineage>
        <taxon>Eukaryota</taxon>
        <taxon>Metazoa</taxon>
        <taxon>Chordata</taxon>
        <taxon>Craniata</taxon>
        <taxon>Vertebrata</taxon>
        <taxon>Euteleostomi</taxon>
        <taxon>Actinopterygii</taxon>
        <taxon>Neopterygii</taxon>
        <taxon>Teleostei</taxon>
        <taxon>Neoteleostei</taxon>
        <taxon>Acanthomorphata</taxon>
        <taxon>Ovalentaria</taxon>
        <taxon>Atherinomorphae</taxon>
        <taxon>Cyprinodontiformes</taxon>
        <taxon>Cyprinodontidae</taxon>
        <taxon>Cyprinodon</taxon>
    </lineage>
</organism>
<dbReference type="OMA" id="RMQANTH"/>
<evidence type="ECO:0000256" key="4">
    <source>
        <dbReference type="SAM" id="SignalP"/>
    </source>
</evidence>
<evidence type="ECO:0000313" key="7">
    <source>
        <dbReference type="Proteomes" id="UP000265020"/>
    </source>
</evidence>
<protein>
    <recommendedName>
        <fullName evidence="5">C1q domain-containing protein</fullName>
    </recommendedName>
</protein>
<dbReference type="PANTHER" id="PTHR22923">
    <property type="entry name" value="CEREBELLIN-RELATED"/>
    <property type="match status" value="1"/>
</dbReference>
<dbReference type="PRINTS" id="PR00007">
    <property type="entry name" value="COMPLEMNTC1Q"/>
</dbReference>
<dbReference type="PROSITE" id="PS50871">
    <property type="entry name" value="C1Q"/>
    <property type="match status" value="1"/>
</dbReference>
<dbReference type="AlphaFoldDB" id="A0A3Q2CVP6"/>
<dbReference type="SMART" id="SM00110">
    <property type="entry name" value="C1Q"/>
    <property type="match status" value="1"/>
</dbReference>
<evidence type="ECO:0000256" key="3">
    <source>
        <dbReference type="ARBA" id="ARBA00022729"/>
    </source>
</evidence>
<dbReference type="InterPro" id="IPR001073">
    <property type="entry name" value="C1q_dom"/>
</dbReference>
<dbReference type="InterPro" id="IPR050822">
    <property type="entry name" value="Cerebellin_Synaptic_Org"/>
</dbReference>
<dbReference type="Gene3D" id="2.60.120.40">
    <property type="match status" value="1"/>
</dbReference>
<dbReference type="SUPFAM" id="SSF49842">
    <property type="entry name" value="TNF-like"/>
    <property type="match status" value="1"/>
</dbReference>
<feature type="chain" id="PRO_5018540717" description="C1q domain-containing protein" evidence="4">
    <location>
        <begin position="21"/>
        <end position="206"/>
    </location>
</feature>
<evidence type="ECO:0000256" key="1">
    <source>
        <dbReference type="ARBA" id="ARBA00004613"/>
    </source>
</evidence>
<dbReference type="GO" id="GO:0005576">
    <property type="term" value="C:extracellular region"/>
    <property type="evidence" value="ECO:0007669"/>
    <property type="project" value="UniProtKB-SubCell"/>
</dbReference>
<sequence length="206" mass="22661">ITRMNFRVWFFVWFCGLALAQDGLSEEGTETKACFPDMCELIEEFGAMKAKQEAMETSLKETENQVLELKNKGRAVAFSAAAGGRGTIGPYTTDTTMIYNTVITNVGNAYNQQTGIFVAPFAGMYYFTFFYHAGGQDSSGLVLVKNNQYIISTTDHSSSDSADNGGNAAFLQLQQGDQVSIRLYANCHVWGSNYRTSFSGVLLYSL</sequence>
<dbReference type="GeneTree" id="ENSGT00940000163520"/>
<proteinExistence type="predicted"/>
<reference evidence="6" key="2">
    <citation type="submission" date="2025-09" db="UniProtKB">
        <authorList>
            <consortium name="Ensembl"/>
        </authorList>
    </citation>
    <scope>IDENTIFICATION</scope>
</reference>
<accession>A0A3Q2CVP6</accession>